<organism evidence="1 2">
    <name type="scientific">Cohnella silvisoli</name>
    <dbReference type="NCBI Taxonomy" id="2873699"/>
    <lineage>
        <taxon>Bacteria</taxon>
        <taxon>Bacillati</taxon>
        <taxon>Bacillota</taxon>
        <taxon>Bacilli</taxon>
        <taxon>Bacillales</taxon>
        <taxon>Paenibacillaceae</taxon>
        <taxon>Cohnella</taxon>
    </lineage>
</organism>
<dbReference type="PANTHER" id="PTHR36848:SF2">
    <property type="entry name" value="SECRETED PROTEIN"/>
    <property type="match status" value="1"/>
</dbReference>
<dbReference type="SUPFAM" id="SSF49785">
    <property type="entry name" value="Galactose-binding domain-like"/>
    <property type="match status" value="1"/>
</dbReference>
<protein>
    <submittedName>
        <fullName evidence="1">Glycosyl hydrolase</fullName>
    </submittedName>
</protein>
<dbReference type="Pfam" id="PF17132">
    <property type="entry name" value="Glyco_hydro_106"/>
    <property type="match status" value="1"/>
</dbReference>
<accession>A0ABV1KU37</accession>
<dbReference type="InterPro" id="IPR008979">
    <property type="entry name" value="Galactose-bd-like_sf"/>
</dbReference>
<dbReference type="GO" id="GO:0016787">
    <property type="term" value="F:hydrolase activity"/>
    <property type="evidence" value="ECO:0007669"/>
    <property type="project" value="UniProtKB-KW"/>
</dbReference>
<comment type="caution">
    <text evidence="1">The sequence shown here is derived from an EMBL/GenBank/DDBJ whole genome shotgun (WGS) entry which is preliminary data.</text>
</comment>
<evidence type="ECO:0000313" key="1">
    <source>
        <dbReference type="EMBL" id="MEQ4483573.1"/>
    </source>
</evidence>
<dbReference type="Proteomes" id="UP001493487">
    <property type="component" value="Unassembled WGS sequence"/>
</dbReference>
<dbReference type="EMBL" id="JASKHM010000007">
    <property type="protein sequence ID" value="MEQ4483573.1"/>
    <property type="molecule type" value="Genomic_DNA"/>
</dbReference>
<dbReference type="PANTHER" id="PTHR36848">
    <property type="entry name" value="DNA-BINDING PROTEIN (PUTATIVE SECRETED PROTEIN)-RELATED"/>
    <property type="match status" value="1"/>
</dbReference>
<keyword evidence="1" id="KW-0378">Hydrolase</keyword>
<reference evidence="1 2" key="1">
    <citation type="journal article" date="2023" name="Genome Announc.">
        <title>Pan-Genome Analyses of the Genus Cohnella and Proposal of the Novel Species Cohnella silvisoli sp. nov., Isolated from Forest Soil.</title>
        <authorList>
            <person name="Wang C."/>
            <person name="Mao L."/>
            <person name="Bao G."/>
            <person name="Zhu H."/>
        </authorList>
    </citation>
    <scope>NUCLEOTIDE SEQUENCE [LARGE SCALE GENOMIC DNA]</scope>
    <source>
        <strain evidence="1 2">NL03-T5-1</strain>
    </source>
</reference>
<gene>
    <name evidence="1" type="ORF">QJS35_14355</name>
</gene>
<sequence length="889" mass="100650">MNKRLSDVIMGNEDNYIIPLFWLHGEEEVVIREEMARIDEAGIRALCVESRPHPDFIGTSWWRDMDIIMDEARKRGMKIWVFDDDHFPTGHAAGKLKHASRELRRLFIKEHHIDVVGPMKHASISIKAPITGWQTADERGNRHIGVAAVERRPGSGDLIEGSEIDLSRLVSGDMLYWDIPAGFWRIFFFTETSTGGSEHEKDYLNPIVPESVRVLIDTVYEPFYERYENDFGHTFAGFFSDEPGFNNDKEASLEARIGSRIGKKNMVLPWSAELQAILQEQFGSSFVSCLPLFWHEGGAETWNVRYAYMNEVTKLYAKHFTDQIGDWCRSHGVQYIGHIIEDNNAHARLGPGPGHFFRALWGQDMSGIDVVLRQIVPGFDETPLTWIGGETDSEFFHYGLAKLGSSLGHLDPKKKGRTLAEVFGAYGWSEGLKLMKWLTDHMLVRGVNYYIPHSFSLKEYPDPDCPPHLYARGKNPQYRYYSELNQYTNRVCHLLNGGRHVAPAAVLYHAEAEWSGDCMLFHKPVKELLRGQIDCDVVPSDVLADTAFVRDGKLHLHEEQFKCLILPYSEALPGKLLASLNEFSAQGLPLLFVGGLPVRSSDGDDATDLIARLAAHDSVRSVSLSELTKQLKAMGIHEIEPEGQTPYLRYYHYEHTDLDVYMFFNEHPYEQLEVNVRIPAEGDIFRYDAFSNRLGPIDDEAVQAGKVIPLQLYPYESVIVLTGEGVSHIPPENRMPVIAKQPDQVMPISGPWIIATADSELYPTFKPWRQLNELTDLSRPELLPSFSGTLRYETAFEWKQAGISIYLDLGEVYETAQVWLNGSVVGTRICPPYRLYIGDLVLNGVNTIAIEVTNTLVREQPDPFSRFSQLEPSGLIGPVRLLYAASDAN</sequence>
<keyword evidence="2" id="KW-1185">Reference proteome</keyword>
<name>A0ABV1KU37_9BACL</name>
<evidence type="ECO:0000313" key="2">
    <source>
        <dbReference type="Proteomes" id="UP001493487"/>
    </source>
</evidence>
<proteinExistence type="predicted"/>
<dbReference type="RefSeq" id="WP_232185701.1">
    <property type="nucleotide sequence ID" value="NZ_JAIOAP010000006.1"/>
</dbReference>
<dbReference type="Gene3D" id="2.60.120.260">
    <property type="entry name" value="Galactose-binding domain-like"/>
    <property type="match status" value="1"/>
</dbReference>
<dbReference type="NCBIfam" id="NF045579">
    <property type="entry name" value="rhamnoside_JR"/>
    <property type="match status" value="1"/>
</dbReference>
<dbReference type="InterPro" id="IPR053161">
    <property type="entry name" value="Ulvan_degrading_GH"/>
</dbReference>